<protein>
    <submittedName>
        <fullName evidence="3">Aspartic proteinase-like protein 1-like isoform X4</fullName>
    </submittedName>
</protein>
<dbReference type="Gene3D" id="2.40.70.10">
    <property type="entry name" value="Acid Proteases"/>
    <property type="match status" value="1"/>
</dbReference>
<dbReference type="AlphaFoldDB" id="A0A7J7CPA1"/>
<evidence type="ECO:0000256" key="1">
    <source>
        <dbReference type="ARBA" id="ARBA00007447"/>
    </source>
</evidence>
<sequence length="273" mass="29551">MPSWPTAIDFCKLSDLKSPLAFSDGNSTFRISLLGFLHYATVELGSPGIKFMVAHDTGSGLFWVPCDCRLVVDARLLMEFELSVYGSKGSSTSKKVTCNILLFDHRNHCPGTFSDCPYMISYVSAQTSTSGILVEDVLHLVTGDINEELVEAYVMFGCEQVQSGLFLDIAAPNGLFGLTLFDSGTSFTCLVDPTCTSLAENTELVYCLAVSKSAGLNIVGCYDLDEYNTFPIECHISTLLPAVAAGFGYYPTSNLTKKTRNISRSSVVSPVLS</sequence>
<reference evidence="3 4" key="1">
    <citation type="journal article" date="2020" name="Nat. Commun.">
        <title>Genome of Tripterygium wilfordii and identification of cytochrome P450 involved in triptolide biosynthesis.</title>
        <authorList>
            <person name="Tu L."/>
            <person name="Su P."/>
            <person name="Zhang Z."/>
            <person name="Gao L."/>
            <person name="Wang J."/>
            <person name="Hu T."/>
            <person name="Zhou J."/>
            <person name="Zhang Y."/>
            <person name="Zhao Y."/>
            <person name="Liu Y."/>
            <person name="Song Y."/>
            <person name="Tong Y."/>
            <person name="Lu Y."/>
            <person name="Yang J."/>
            <person name="Xu C."/>
            <person name="Jia M."/>
            <person name="Peters R.J."/>
            <person name="Huang L."/>
            <person name="Gao W."/>
        </authorList>
    </citation>
    <scope>NUCLEOTIDE SEQUENCE [LARGE SCALE GENOMIC DNA]</scope>
    <source>
        <strain evidence="4">cv. XIE 37</strain>
        <tissue evidence="3">Leaf</tissue>
    </source>
</reference>
<dbReference type="GO" id="GO:0004190">
    <property type="term" value="F:aspartic-type endopeptidase activity"/>
    <property type="evidence" value="ECO:0007669"/>
    <property type="project" value="InterPro"/>
</dbReference>
<accession>A0A7J7CPA1</accession>
<dbReference type="PANTHER" id="PTHR13683:SF232">
    <property type="entry name" value="OS09G0542100 PROTEIN"/>
    <property type="match status" value="1"/>
</dbReference>
<dbReference type="Pfam" id="PF14543">
    <property type="entry name" value="TAXi_N"/>
    <property type="match status" value="1"/>
</dbReference>
<evidence type="ECO:0000313" key="4">
    <source>
        <dbReference type="Proteomes" id="UP000593562"/>
    </source>
</evidence>
<dbReference type="InterPro" id="IPR033121">
    <property type="entry name" value="PEPTIDASE_A1"/>
</dbReference>
<dbReference type="GO" id="GO:0006508">
    <property type="term" value="P:proteolysis"/>
    <property type="evidence" value="ECO:0007669"/>
    <property type="project" value="InterPro"/>
</dbReference>
<feature type="domain" description="Peptidase A1" evidence="2">
    <location>
        <begin position="38"/>
        <end position="273"/>
    </location>
</feature>
<keyword evidence="4" id="KW-1185">Reference proteome</keyword>
<dbReference type="EMBL" id="JAAARO010000014">
    <property type="protein sequence ID" value="KAF5735915.1"/>
    <property type="molecule type" value="Genomic_DNA"/>
</dbReference>
<dbReference type="Proteomes" id="UP000593562">
    <property type="component" value="Unassembled WGS sequence"/>
</dbReference>
<comment type="caution">
    <text evidence="3">The sequence shown here is derived from an EMBL/GenBank/DDBJ whole genome shotgun (WGS) entry which is preliminary data.</text>
</comment>
<dbReference type="PANTHER" id="PTHR13683">
    <property type="entry name" value="ASPARTYL PROTEASES"/>
    <property type="match status" value="1"/>
</dbReference>
<organism evidence="3 4">
    <name type="scientific">Tripterygium wilfordii</name>
    <name type="common">Thunder God vine</name>
    <dbReference type="NCBI Taxonomy" id="458696"/>
    <lineage>
        <taxon>Eukaryota</taxon>
        <taxon>Viridiplantae</taxon>
        <taxon>Streptophyta</taxon>
        <taxon>Embryophyta</taxon>
        <taxon>Tracheophyta</taxon>
        <taxon>Spermatophyta</taxon>
        <taxon>Magnoliopsida</taxon>
        <taxon>eudicotyledons</taxon>
        <taxon>Gunneridae</taxon>
        <taxon>Pentapetalae</taxon>
        <taxon>rosids</taxon>
        <taxon>fabids</taxon>
        <taxon>Celastrales</taxon>
        <taxon>Celastraceae</taxon>
        <taxon>Tripterygium</taxon>
    </lineage>
</organism>
<evidence type="ECO:0000259" key="2">
    <source>
        <dbReference type="PROSITE" id="PS51767"/>
    </source>
</evidence>
<dbReference type="InterPro" id="IPR021109">
    <property type="entry name" value="Peptidase_aspartic_dom_sf"/>
</dbReference>
<dbReference type="InterPro" id="IPR032861">
    <property type="entry name" value="TAXi_N"/>
</dbReference>
<dbReference type="InParanoid" id="A0A7J7CPA1"/>
<comment type="similarity">
    <text evidence="1">Belongs to the peptidase A1 family.</text>
</comment>
<dbReference type="SUPFAM" id="SSF50630">
    <property type="entry name" value="Acid proteases"/>
    <property type="match status" value="1"/>
</dbReference>
<proteinExistence type="inferred from homology"/>
<evidence type="ECO:0000313" key="3">
    <source>
        <dbReference type="EMBL" id="KAF5735915.1"/>
    </source>
</evidence>
<dbReference type="PROSITE" id="PS51767">
    <property type="entry name" value="PEPTIDASE_A1"/>
    <property type="match status" value="1"/>
</dbReference>
<gene>
    <name evidence="3" type="ORF">HS088_TW14G00045</name>
</gene>
<name>A0A7J7CPA1_TRIWF</name>
<dbReference type="InterPro" id="IPR001461">
    <property type="entry name" value="Aspartic_peptidase_A1"/>
</dbReference>